<dbReference type="AlphaFoldDB" id="A0A8X6T594"/>
<dbReference type="EMBL" id="BMAW01096454">
    <property type="protein sequence ID" value="GFS74725.1"/>
    <property type="molecule type" value="Genomic_DNA"/>
</dbReference>
<accession>A0A8X6T594</accession>
<dbReference type="Proteomes" id="UP000887013">
    <property type="component" value="Unassembled WGS sequence"/>
</dbReference>
<reference evidence="1" key="1">
    <citation type="submission" date="2020-08" db="EMBL/GenBank/DDBJ databases">
        <title>Multicomponent nature underlies the extraordinary mechanical properties of spider dragline silk.</title>
        <authorList>
            <person name="Kono N."/>
            <person name="Nakamura H."/>
            <person name="Mori M."/>
            <person name="Yoshida Y."/>
            <person name="Ohtoshi R."/>
            <person name="Malay A.D."/>
            <person name="Moran D.A.P."/>
            <person name="Tomita M."/>
            <person name="Numata K."/>
            <person name="Arakawa K."/>
        </authorList>
    </citation>
    <scope>NUCLEOTIDE SEQUENCE</scope>
</reference>
<dbReference type="OrthoDB" id="6431764at2759"/>
<gene>
    <name evidence="1" type="primary">NCL1_41151</name>
    <name evidence="1" type="ORF">NPIL_96091</name>
</gene>
<name>A0A8X6T594_NEPPI</name>
<protein>
    <submittedName>
        <fullName evidence="1">SOCS box domain-containing protein</fullName>
    </submittedName>
</protein>
<proteinExistence type="predicted"/>
<organism evidence="1 2">
    <name type="scientific">Nephila pilipes</name>
    <name type="common">Giant wood spider</name>
    <name type="synonym">Nephila maculata</name>
    <dbReference type="NCBI Taxonomy" id="299642"/>
    <lineage>
        <taxon>Eukaryota</taxon>
        <taxon>Metazoa</taxon>
        <taxon>Ecdysozoa</taxon>
        <taxon>Arthropoda</taxon>
        <taxon>Chelicerata</taxon>
        <taxon>Arachnida</taxon>
        <taxon>Araneae</taxon>
        <taxon>Araneomorphae</taxon>
        <taxon>Entelegynae</taxon>
        <taxon>Araneoidea</taxon>
        <taxon>Nephilidae</taxon>
        <taxon>Nephila</taxon>
    </lineage>
</organism>
<evidence type="ECO:0000313" key="1">
    <source>
        <dbReference type="EMBL" id="GFS74725.1"/>
    </source>
</evidence>
<sequence>MFKRPCPVISNKLYKKIFSESNYVNNDLPFLYTIAKDIKFERVLLDSPSDVVKYSFIVHKSVTYLDLSVGEYGKREKLCFTMEAFKKEMLRRRYILYNYHLDVSKKLDNNFQLNFELCNVSSRSECFFLKDVYVLDTRVYNLRLNIPLATAFIRHAKRKIRSVMICMKLLNINEDDLRKAHFQDIFYAFVELVSKEREREDSELVYKFLHIHPHYLNHFFFFNYKPHLVEFALYHATHLKRKLFYNTEFNWAPPLFFGTPECFVQLIKYGYSFPFFPRDYIQIVTDIVKNFLIPVNLYDNKGNEVADGTYHFSFKVF</sequence>
<comment type="caution">
    <text evidence="1">The sequence shown here is derived from an EMBL/GenBank/DDBJ whole genome shotgun (WGS) entry which is preliminary data.</text>
</comment>
<evidence type="ECO:0000313" key="2">
    <source>
        <dbReference type="Proteomes" id="UP000887013"/>
    </source>
</evidence>
<keyword evidence="2" id="KW-1185">Reference proteome</keyword>